<accession>A0ABS5CXS1</accession>
<reference evidence="1 3" key="1">
    <citation type="submission" date="2021-04" db="EMBL/GenBank/DDBJ databases">
        <title>Genomic features of Candidatus Phytoplasma meliae isolate ChTYXIII (1SrXIII-G).</title>
        <authorList>
            <person name="Fernandez F.D."/>
            <person name="Conci L.R."/>
        </authorList>
    </citation>
    <scope>NUCLEOTIDE SEQUENCE [LARGE SCALE GENOMIC DNA]</scope>
    <source>
        <strain evidence="1">ChTYXIII-Mo</strain>
    </source>
</reference>
<evidence type="ECO:0000313" key="2">
    <source>
        <dbReference type="EMBL" id="MBP5836201.1"/>
    </source>
</evidence>
<dbReference type="EMBL" id="JACAOD020000015">
    <property type="protein sequence ID" value="MBP5836201.1"/>
    <property type="molecule type" value="Genomic_DNA"/>
</dbReference>
<name>A0ABS5CXS1_9MOLU</name>
<comment type="caution">
    <text evidence="1">The sequence shown here is derived from an EMBL/GenBank/DDBJ whole genome shotgun (WGS) entry which is preliminary data.</text>
</comment>
<protein>
    <submittedName>
        <fullName evidence="1">Uncharacterized protein</fullName>
    </submittedName>
</protein>
<dbReference type="EMBL" id="JACAOD020000002">
    <property type="protein sequence ID" value="MBP5835788.1"/>
    <property type="molecule type" value="Genomic_DNA"/>
</dbReference>
<dbReference type="RefSeq" id="WP_203552054.1">
    <property type="nucleotide sequence ID" value="NZ_JACAOD020000002.1"/>
</dbReference>
<keyword evidence="3" id="KW-1185">Reference proteome</keyword>
<dbReference type="Proteomes" id="UP001195571">
    <property type="component" value="Unassembled WGS sequence"/>
</dbReference>
<organism evidence="1 3">
    <name type="scientific">Candidatus Phytoplasma meliae</name>
    <dbReference type="NCBI Taxonomy" id="1848402"/>
    <lineage>
        <taxon>Bacteria</taxon>
        <taxon>Bacillati</taxon>
        <taxon>Mycoplasmatota</taxon>
        <taxon>Mollicutes</taxon>
        <taxon>Acholeplasmatales</taxon>
        <taxon>Acholeplasmataceae</taxon>
        <taxon>Candidatus Phytoplasma</taxon>
        <taxon>16SrXIII (Mexican periwinkle virescence group)</taxon>
    </lineage>
</organism>
<gene>
    <name evidence="1" type="ORF">CHTY_000885</name>
    <name evidence="2" type="ORF">CHTY_003095</name>
</gene>
<proteinExistence type="predicted"/>
<sequence length="144" mass="17071">METTNKMSKKQLLLEIAVLTNKCKKIVQFKPTNKTTFSKMTKDQLLLEKEILANKYEKFQQEQKFDKQLTKLEPLVKKMDMLESETEGRWSQMLTSGRIFLKMISKESDENMKAHAADIKHYLRCYKSIFKDIKMILEIEKTLL</sequence>
<evidence type="ECO:0000313" key="1">
    <source>
        <dbReference type="EMBL" id="MBP5835788.1"/>
    </source>
</evidence>
<evidence type="ECO:0000313" key="3">
    <source>
        <dbReference type="Proteomes" id="UP001195571"/>
    </source>
</evidence>